<keyword evidence="2" id="KW-1185">Reference proteome</keyword>
<evidence type="ECO:0008006" key="3">
    <source>
        <dbReference type="Google" id="ProtNLM"/>
    </source>
</evidence>
<protein>
    <recommendedName>
        <fullName evidence="3">Minor tail protein</fullName>
    </recommendedName>
</protein>
<organism evidence="1 2">
    <name type="scientific">Pseudonocardia zijingensis</name>
    <dbReference type="NCBI Taxonomy" id="153376"/>
    <lineage>
        <taxon>Bacteria</taxon>
        <taxon>Bacillati</taxon>
        <taxon>Actinomycetota</taxon>
        <taxon>Actinomycetes</taxon>
        <taxon>Pseudonocardiales</taxon>
        <taxon>Pseudonocardiaceae</taxon>
        <taxon>Pseudonocardia</taxon>
    </lineage>
</organism>
<dbReference type="EMBL" id="BAAAHP010000187">
    <property type="protein sequence ID" value="GAA0897698.1"/>
    <property type="molecule type" value="Genomic_DNA"/>
</dbReference>
<accession>A0ABP3YPL0</accession>
<proteinExistence type="predicted"/>
<dbReference type="Proteomes" id="UP001499967">
    <property type="component" value="Unassembled WGS sequence"/>
</dbReference>
<dbReference type="RefSeq" id="WP_343944904.1">
    <property type="nucleotide sequence ID" value="NZ_BAAAHP010000187.1"/>
</dbReference>
<reference evidence="2" key="1">
    <citation type="journal article" date="2019" name="Int. J. Syst. Evol. Microbiol.">
        <title>The Global Catalogue of Microorganisms (GCM) 10K type strain sequencing project: providing services to taxonomists for standard genome sequencing and annotation.</title>
        <authorList>
            <consortium name="The Broad Institute Genomics Platform"/>
            <consortium name="The Broad Institute Genome Sequencing Center for Infectious Disease"/>
            <person name="Wu L."/>
            <person name="Ma J."/>
        </authorList>
    </citation>
    <scope>NUCLEOTIDE SEQUENCE [LARGE SCALE GENOMIC DNA]</scope>
    <source>
        <strain evidence="2">JCM 11117</strain>
    </source>
</reference>
<comment type="caution">
    <text evidence="1">The sequence shown here is derived from an EMBL/GenBank/DDBJ whole genome shotgun (WGS) entry which is preliminary data.</text>
</comment>
<evidence type="ECO:0000313" key="2">
    <source>
        <dbReference type="Proteomes" id="UP001499967"/>
    </source>
</evidence>
<gene>
    <name evidence="1" type="ORF">GCM10009559_58740</name>
</gene>
<sequence>MITIELITADGVAHDLDECVAWSVDGIAGMLAVPEKRGRDLVIPQAHGELHLPGKKYAASNVVLRPWVRGVNPDGTIPEAGDGRLVFHRNLRQLLTWFTVDEQVTLRLTLEDGTARQIVGEVIDAIAPDVDGRGRDTVGRLSVALRCASPFWTDVDPVSQVVPAGDPVTLAEFAGATAPMEDLLLVFGPQNNPRLAQPSTEIFVQLNRVITAGQTITVDTTEWQVYGSAGVAGGLYEDLAYGGRGTSRWFALRPEPGGGTPVVELTNTGGAGGSVTVTGRRKYKIA</sequence>
<name>A0ABP3YPL0_9PSEU</name>
<evidence type="ECO:0000313" key="1">
    <source>
        <dbReference type="EMBL" id="GAA0897698.1"/>
    </source>
</evidence>